<feature type="chain" id="PRO_5014902270" evidence="1">
    <location>
        <begin position="21"/>
        <end position="385"/>
    </location>
</feature>
<evidence type="ECO:0000313" key="2">
    <source>
        <dbReference type="EMBL" id="PIX17481.1"/>
    </source>
</evidence>
<organism evidence="2 3">
    <name type="scientific">Candidatus Desantisbacteria bacterium CG_4_8_14_3_um_filter_40_12</name>
    <dbReference type="NCBI Taxonomy" id="1974545"/>
    <lineage>
        <taxon>Bacteria</taxon>
        <taxon>Candidatus Desantisiibacteriota</taxon>
    </lineage>
</organism>
<dbReference type="Proteomes" id="UP000229297">
    <property type="component" value="Unassembled WGS sequence"/>
</dbReference>
<evidence type="ECO:0000256" key="1">
    <source>
        <dbReference type="SAM" id="SignalP"/>
    </source>
</evidence>
<keyword evidence="1" id="KW-0732">Signal</keyword>
<dbReference type="EMBL" id="PFIC01000080">
    <property type="protein sequence ID" value="PIX17481.1"/>
    <property type="molecule type" value="Genomic_DNA"/>
</dbReference>
<gene>
    <name evidence="2" type="ORF">COZ71_03080</name>
</gene>
<feature type="signal peptide" evidence="1">
    <location>
        <begin position="1"/>
        <end position="20"/>
    </location>
</feature>
<proteinExistence type="predicted"/>
<evidence type="ECO:0000313" key="3">
    <source>
        <dbReference type="Proteomes" id="UP000229297"/>
    </source>
</evidence>
<dbReference type="AlphaFoldDB" id="A0A2M7JDK4"/>
<name>A0A2M7JDK4_9BACT</name>
<accession>A0A2M7JDK4</accession>
<comment type="caution">
    <text evidence="2">The sequence shown here is derived from an EMBL/GenBank/DDBJ whole genome shotgun (WGS) entry which is preliminary data.</text>
</comment>
<reference evidence="3" key="1">
    <citation type="submission" date="2017-09" db="EMBL/GenBank/DDBJ databases">
        <title>Depth-based differentiation of microbial function through sediment-hosted aquifers and enrichment of novel symbionts in the deep terrestrial subsurface.</title>
        <authorList>
            <person name="Probst A.J."/>
            <person name="Ladd B."/>
            <person name="Jarett J.K."/>
            <person name="Geller-Mcgrath D.E."/>
            <person name="Sieber C.M.K."/>
            <person name="Emerson J.B."/>
            <person name="Anantharaman K."/>
            <person name="Thomas B.C."/>
            <person name="Malmstrom R."/>
            <person name="Stieglmeier M."/>
            <person name="Klingl A."/>
            <person name="Woyke T."/>
            <person name="Ryan C.M."/>
            <person name="Banfield J.F."/>
        </authorList>
    </citation>
    <scope>NUCLEOTIDE SEQUENCE [LARGE SCALE GENOMIC DNA]</scope>
</reference>
<sequence>MKKILFGIFAVVLSSGISYAADVQQQDASVGLTVPQIIELVGIDMSETVTPGPEDYARDLMVARVVNDNGSGQRLIYARSVIYSSTGVTYDERLYVVAGFTSQVPSTIHRDSMETQWRNGVWNSLPPGMKGSATFPNGITPNSQGSMSGPVTSEGLAWILANWYSAWIPSYDDQWDNLGYILVGGTGISNNTGNEAAVDNAMYDANNDIGKGFAERTAAMEMTIFTNAQDGAALFVHGLQPATQQNILRLEDTYVSVCTEKTYILQNDLEGAYANACSGDVMEKTSKTASDVARVEDNPRNNMGGDGTLTATMGIDSGVHTGDAVNKAYSTWLRIHNQSQHLFEVKMSTKAPRLVVVNLGIANLARYTEGEYTNTLTFTLMPIVG</sequence>
<protein>
    <submittedName>
        <fullName evidence="2">Uncharacterized protein</fullName>
    </submittedName>
</protein>